<evidence type="ECO:0000313" key="3">
    <source>
        <dbReference type="EMBL" id="TWI84011.1"/>
    </source>
</evidence>
<feature type="domain" description="Lipocalin-like" evidence="2">
    <location>
        <begin position="35"/>
        <end position="152"/>
    </location>
</feature>
<dbReference type="RefSeq" id="WP_145717496.1">
    <property type="nucleotide sequence ID" value="NZ_BAAAFY010000002.1"/>
</dbReference>
<organism evidence="3 4">
    <name type="scientific">Chitinophaga japonensis</name>
    <name type="common">Flexibacter japonensis</name>
    <dbReference type="NCBI Taxonomy" id="104662"/>
    <lineage>
        <taxon>Bacteria</taxon>
        <taxon>Pseudomonadati</taxon>
        <taxon>Bacteroidota</taxon>
        <taxon>Chitinophagia</taxon>
        <taxon>Chitinophagales</taxon>
        <taxon>Chitinophagaceae</taxon>
        <taxon>Chitinophaga</taxon>
    </lineage>
</organism>
<dbReference type="EMBL" id="VLLG01000005">
    <property type="protein sequence ID" value="TWI84011.1"/>
    <property type="molecule type" value="Genomic_DNA"/>
</dbReference>
<keyword evidence="4" id="KW-1185">Reference proteome</keyword>
<reference evidence="3 4" key="1">
    <citation type="journal article" date="2013" name="Stand. Genomic Sci.">
        <title>Genomic Encyclopedia of Type Strains, Phase I: The one thousand microbial genomes (KMG-I) project.</title>
        <authorList>
            <person name="Kyrpides N.C."/>
            <person name="Woyke T."/>
            <person name="Eisen J.A."/>
            <person name="Garrity G."/>
            <person name="Lilburn T.G."/>
            <person name="Beck B.J."/>
            <person name="Whitman W.B."/>
            <person name="Hugenholtz P."/>
            <person name="Klenk H.P."/>
        </authorList>
    </citation>
    <scope>NUCLEOTIDE SEQUENCE [LARGE SCALE GENOMIC DNA]</scope>
    <source>
        <strain evidence="3 4">DSM 13484</strain>
    </source>
</reference>
<dbReference type="Pfam" id="PF13924">
    <property type="entry name" value="Lipocalin_5"/>
    <property type="match status" value="1"/>
</dbReference>
<proteinExistence type="predicted"/>
<keyword evidence="1" id="KW-0732">Signal</keyword>
<evidence type="ECO:0000259" key="2">
    <source>
        <dbReference type="Pfam" id="PF13924"/>
    </source>
</evidence>
<feature type="chain" id="PRO_5021994495" evidence="1">
    <location>
        <begin position="22"/>
        <end position="171"/>
    </location>
</feature>
<sequence>MKKGIVVILFSLPLFSSIAGAAQTRNKTAGSPLAGTWVLEAAEVLHPDGTRVTDTAYGTNAKGLLMVDDEGQYSLQIFRPDRPRFASGDKKRGTPQEYEAACLGISTHTGHIFVDTAQQTLQFKIDYAAYPNWEHTTQIRQYKFTGNMLSYQVPATAGAGRIAISVWRRVK</sequence>
<dbReference type="Proteomes" id="UP000316778">
    <property type="component" value="Unassembled WGS sequence"/>
</dbReference>
<dbReference type="InterPro" id="IPR024311">
    <property type="entry name" value="Lipocalin-like"/>
</dbReference>
<feature type="signal peptide" evidence="1">
    <location>
        <begin position="1"/>
        <end position="21"/>
    </location>
</feature>
<dbReference type="OrthoDB" id="118834at2"/>
<accession>A0A562SRZ3</accession>
<gene>
    <name evidence="3" type="ORF">LX66_4373</name>
</gene>
<evidence type="ECO:0000313" key="4">
    <source>
        <dbReference type="Proteomes" id="UP000316778"/>
    </source>
</evidence>
<name>A0A562SRZ3_CHIJA</name>
<dbReference type="AlphaFoldDB" id="A0A562SRZ3"/>
<comment type="caution">
    <text evidence="3">The sequence shown here is derived from an EMBL/GenBank/DDBJ whole genome shotgun (WGS) entry which is preliminary data.</text>
</comment>
<protein>
    <submittedName>
        <fullName evidence="3">Lipocalin-like protein</fullName>
    </submittedName>
</protein>
<evidence type="ECO:0000256" key="1">
    <source>
        <dbReference type="SAM" id="SignalP"/>
    </source>
</evidence>